<dbReference type="SUPFAM" id="SSF46785">
    <property type="entry name" value="Winged helix' DNA-binding domain"/>
    <property type="match status" value="1"/>
</dbReference>
<evidence type="ECO:0000313" key="6">
    <source>
        <dbReference type="EMBL" id="BCJ35433.1"/>
    </source>
</evidence>
<dbReference type="InterPro" id="IPR036390">
    <property type="entry name" value="WH_DNA-bd_sf"/>
</dbReference>
<evidence type="ECO:0000256" key="2">
    <source>
        <dbReference type="ARBA" id="ARBA00023125"/>
    </source>
</evidence>
<dbReference type="Proteomes" id="UP000611640">
    <property type="component" value="Chromosome"/>
</dbReference>
<dbReference type="Pfam" id="PF12802">
    <property type="entry name" value="MarR_2"/>
    <property type="match status" value="1"/>
</dbReference>
<dbReference type="PROSITE" id="PS50995">
    <property type="entry name" value="HTH_MARR_2"/>
    <property type="match status" value="1"/>
</dbReference>
<dbReference type="PRINTS" id="PR00598">
    <property type="entry name" value="HTHMARR"/>
</dbReference>
<feature type="region of interest" description="Disordered" evidence="4">
    <location>
        <begin position="1"/>
        <end position="38"/>
    </location>
</feature>
<dbReference type="InterPro" id="IPR000835">
    <property type="entry name" value="HTH_MarR-typ"/>
</dbReference>
<dbReference type="KEGG" id="atl:Athai_29360"/>
<keyword evidence="1" id="KW-0805">Transcription regulation</keyword>
<evidence type="ECO:0000259" key="5">
    <source>
        <dbReference type="PROSITE" id="PS50995"/>
    </source>
</evidence>
<sequence length="199" mass="21541">MNATPDMPRPGRNEGAGTGPAGTGPARNEGDGADEVDRIVDQWRRERPDLDVRAMGTLSRFARLWLLGSRAVEDVLARYGLRQGEFDVLAALRRSGGPCALSPSALSDTLMLSRAGMTNRIDRLAAAGLVRREPDPADRRSFRVALTGAGRDTIDAAVTEHTANESRLLAPLSRSEQDTLDLLLRRLLASFATGGHRRT</sequence>
<evidence type="ECO:0000256" key="4">
    <source>
        <dbReference type="SAM" id="MobiDB-lite"/>
    </source>
</evidence>
<keyword evidence="7" id="KW-1185">Reference proteome</keyword>
<gene>
    <name evidence="6" type="ORF">Athai_29360</name>
</gene>
<dbReference type="GO" id="GO:0003700">
    <property type="term" value="F:DNA-binding transcription factor activity"/>
    <property type="evidence" value="ECO:0007669"/>
    <property type="project" value="InterPro"/>
</dbReference>
<dbReference type="EMBL" id="AP023355">
    <property type="protein sequence ID" value="BCJ35433.1"/>
    <property type="molecule type" value="Genomic_DNA"/>
</dbReference>
<dbReference type="RefSeq" id="WP_239156936.1">
    <property type="nucleotide sequence ID" value="NZ_AP023355.1"/>
</dbReference>
<reference evidence="6 7" key="1">
    <citation type="submission" date="2020-08" db="EMBL/GenBank/DDBJ databases">
        <title>Whole genome shotgun sequence of Actinocatenispora thailandica NBRC 105041.</title>
        <authorList>
            <person name="Komaki H."/>
            <person name="Tamura T."/>
        </authorList>
    </citation>
    <scope>NUCLEOTIDE SEQUENCE [LARGE SCALE GENOMIC DNA]</scope>
    <source>
        <strain evidence="6 7">NBRC 105041</strain>
    </source>
</reference>
<dbReference type="SMART" id="SM00347">
    <property type="entry name" value="HTH_MARR"/>
    <property type="match status" value="1"/>
</dbReference>
<dbReference type="GO" id="GO:0003677">
    <property type="term" value="F:DNA binding"/>
    <property type="evidence" value="ECO:0007669"/>
    <property type="project" value="UniProtKB-KW"/>
</dbReference>
<accession>A0A7R7HX01</accession>
<dbReference type="AlphaFoldDB" id="A0A7R7HX01"/>
<dbReference type="InterPro" id="IPR036388">
    <property type="entry name" value="WH-like_DNA-bd_sf"/>
</dbReference>
<protein>
    <submittedName>
        <fullName evidence="6">Transcriptional regulator</fullName>
    </submittedName>
</protein>
<evidence type="ECO:0000313" key="7">
    <source>
        <dbReference type="Proteomes" id="UP000611640"/>
    </source>
</evidence>
<evidence type="ECO:0000256" key="1">
    <source>
        <dbReference type="ARBA" id="ARBA00023015"/>
    </source>
</evidence>
<keyword evidence="3" id="KW-0804">Transcription</keyword>
<dbReference type="Gene3D" id="1.10.10.10">
    <property type="entry name" value="Winged helix-like DNA-binding domain superfamily/Winged helix DNA-binding domain"/>
    <property type="match status" value="1"/>
</dbReference>
<dbReference type="PANTHER" id="PTHR42756:SF1">
    <property type="entry name" value="TRANSCRIPTIONAL REPRESSOR OF EMRAB OPERON"/>
    <property type="match status" value="1"/>
</dbReference>
<evidence type="ECO:0000256" key="3">
    <source>
        <dbReference type="ARBA" id="ARBA00023163"/>
    </source>
</evidence>
<feature type="domain" description="HTH marR-type" evidence="5">
    <location>
        <begin position="51"/>
        <end position="189"/>
    </location>
</feature>
<name>A0A7R7HX01_9ACTN</name>
<dbReference type="PANTHER" id="PTHR42756">
    <property type="entry name" value="TRANSCRIPTIONAL REGULATOR, MARR"/>
    <property type="match status" value="1"/>
</dbReference>
<organism evidence="6 7">
    <name type="scientific">Actinocatenispora thailandica</name>
    <dbReference type="NCBI Taxonomy" id="227318"/>
    <lineage>
        <taxon>Bacteria</taxon>
        <taxon>Bacillati</taxon>
        <taxon>Actinomycetota</taxon>
        <taxon>Actinomycetes</taxon>
        <taxon>Micromonosporales</taxon>
        <taxon>Micromonosporaceae</taxon>
        <taxon>Actinocatenispora</taxon>
    </lineage>
</organism>
<keyword evidence="2" id="KW-0238">DNA-binding</keyword>
<proteinExistence type="predicted"/>